<dbReference type="EMBL" id="AP025628">
    <property type="protein sequence ID" value="BDG60103.1"/>
    <property type="molecule type" value="Genomic_DNA"/>
</dbReference>
<sequence>MNQVRDAMIQVERTARPSHPVALALRMMREQNISFLPVIGDNGSLYGIVTEGDLVRLIHRTLSEENGQPTPFWLRGATREMLQVLPIREVVSRQVDTIGPDASLEEAAEIMFSRHRRVLPVVDADGKVLGYLTRRAIIDMLI</sequence>
<dbReference type="RefSeq" id="WP_264844168.1">
    <property type="nucleotide sequence ID" value="NZ_AP025628.1"/>
</dbReference>
<evidence type="ECO:0000256" key="2">
    <source>
        <dbReference type="PROSITE-ProRule" id="PRU00703"/>
    </source>
</evidence>
<dbReference type="Gene3D" id="3.10.580.10">
    <property type="entry name" value="CBS-domain"/>
    <property type="match status" value="1"/>
</dbReference>
<accession>A0AA35CKI2</accession>
<dbReference type="KEGG" id="cmic:caldi_11930"/>
<name>A0AA35CKI2_9FIRM</name>
<keyword evidence="1 2" id="KW-0129">CBS domain</keyword>
<dbReference type="InterPro" id="IPR046342">
    <property type="entry name" value="CBS_dom_sf"/>
</dbReference>
<protein>
    <submittedName>
        <fullName evidence="4">Membrane protein</fullName>
    </submittedName>
</protein>
<evidence type="ECO:0000259" key="3">
    <source>
        <dbReference type="PROSITE" id="PS51371"/>
    </source>
</evidence>
<dbReference type="Proteomes" id="UP001163687">
    <property type="component" value="Chromosome"/>
</dbReference>
<dbReference type="PANTHER" id="PTHR43080">
    <property type="entry name" value="CBS DOMAIN-CONTAINING PROTEIN CBSX3, MITOCHONDRIAL"/>
    <property type="match status" value="1"/>
</dbReference>
<organism evidence="4 5">
    <name type="scientific">Caldinitratiruptor microaerophilus</name>
    <dbReference type="NCBI Taxonomy" id="671077"/>
    <lineage>
        <taxon>Bacteria</taxon>
        <taxon>Bacillati</taxon>
        <taxon>Bacillota</taxon>
        <taxon>Clostridia</taxon>
        <taxon>Eubacteriales</taxon>
        <taxon>Symbiobacteriaceae</taxon>
        <taxon>Caldinitratiruptor</taxon>
    </lineage>
</organism>
<evidence type="ECO:0000256" key="1">
    <source>
        <dbReference type="ARBA" id="ARBA00023122"/>
    </source>
</evidence>
<feature type="domain" description="CBS" evidence="3">
    <location>
        <begin position="8"/>
        <end position="64"/>
    </location>
</feature>
<dbReference type="SMART" id="SM00116">
    <property type="entry name" value="CBS"/>
    <property type="match status" value="2"/>
</dbReference>
<dbReference type="PANTHER" id="PTHR43080:SF2">
    <property type="entry name" value="CBS DOMAIN-CONTAINING PROTEIN"/>
    <property type="match status" value="1"/>
</dbReference>
<dbReference type="SUPFAM" id="SSF54631">
    <property type="entry name" value="CBS-domain pair"/>
    <property type="match status" value="1"/>
</dbReference>
<dbReference type="PROSITE" id="PS51371">
    <property type="entry name" value="CBS"/>
    <property type="match status" value="2"/>
</dbReference>
<dbReference type="Pfam" id="PF00571">
    <property type="entry name" value="CBS"/>
    <property type="match status" value="2"/>
</dbReference>
<dbReference type="AlphaFoldDB" id="A0AA35CKI2"/>
<feature type="domain" description="CBS" evidence="3">
    <location>
        <begin position="91"/>
        <end position="142"/>
    </location>
</feature>
<dbReference type="InterPro" id="IPR051257">
    <property type="entry name" value="Diverse_CBS-Domain"/>
</dbReference>
<reference evidence="4" key="1">
    <citation type="submission" date="2022-03" db="EMBL/GenBank/DDBJ databases">
        <title>Complete genome sequence of Caldinitratiruptor microaerophilus.</title>
        <authorList>
            <person name="Mukaiyama R."/>
            <person name="Nishiyama T."/>
            <person name="Ueda K."/>
        </authorList>
    </citation>
    <scope>NUCLEOTIDE SEQUENCE</scope>
    <source>
        <strain evidence="4">JCM 16183</strain>
    </source>
</reference>
<keyword evidence="5" id="KW-1185">Reference proteome</keyword>
<dbReference type="InterPro" id="IPR000644">
    <property type="entry name" value="CBS_dom"/>
</dbReference>
<gene>
    <name evidence="4" type="ORF">caldi_11930</name>
</gene>
<evidence type="ECO:0000313" key="5">
    <source>
        <dbReference type="Proteomes" id="UP001163687"/>
    </source>
</evidence>
<evidence type="ECO:0000313" key="4">
    <source>
        <dbReference type="EMBL" id="BDG60103.1"/>
    </source>
</evidence>
<proteinExistence type="predicted"/>